<dbReference type="GO" id="GO:0009055">
    <property type="term" value="F:electron transfer activity"/>
    <property type="evidence" value="ECO:0007669"/>
    <property type="project" value="UniProtKB-UniRule"/>
</dbReference>
<dbReference type="STRING" id="871968.DESME_04005"/>
<evidence type="ECO:0000313" key="8">
    <source>
        <dbReference type="EMBL" id="AHF06316.1"/>
    </source>
</evidence>
<dbReference type="AlphaFoldDB" id="W0EB88"/>
<keyword evidence="1 6" id="KW-0813">Transport</keyword>
<dbReference type="EMBL" id="CP007032">
    <property type="protein sequence ID" value="AHF06316.1"/>
    <property type="molecule type" value="Genomic_DNA"/>
</dbReference>
<evidence type="ECO:0000256" key="1">
    <source>
        <dbReference type="ARBA" id="ARBA00022448"/>
    </source>
</evidence>
<keyword evidence="3 6" id="KW-0249">Electron transport</keyword>
<dbReference type="HOGENOM" id="CLU_139698_6_4_9"/>
<comment type="function">
    <text evidence="6">Ferredoxins are iron-sulfur proteins that transfer electrons in a wide variety of metabolic reactions.</text>
</comment>
<dbReference type="SUPFAM" id="SSF54862">
    <property type="entry name" value="4Fe-4S ferredoxins"/>
    <property type="match status" value="1"/>
</dbReference>
<evidence type="ECO:0000313" key="9">
    <source>
        <dbReference type="Proteomes" id="UP000010847"/>
    </source>
</evidence>
<evidence type="ECO:0000256" key="6">
    <source>
        <dbReference type="RuleBase" id="RU368020"/>
    </source>
</evidence>
<accession>W0EB88</accession>
<dbReference type="InterPro" id="IPR017896">
    <property type="entry name" value="4Fe4S_Fe-S-bd"/>
</dbReference>
<dbReference type="PROSITE" id="PS00198">
    <property type="entry name" value="4FE4S_FER_1"/>
    <property type="match status" value="1"/>
</dbReference>
<dbReference type="PANTHER" id="PTHR36923">
    <property type="entry name" value="FERREDOXIN"/>
    <property type="match status" value="1"/>
</dbReference>
<keyword evidence="5 6" id="KW-0411">Iron-sulfur</keyword>
<sequence length="63" mass="6556">MTAKVDKGVCIGCGLCSSICPSVFQMNDDGLASVFMNPVPETDTESVQEACNNCPVGAISIEK</sequence>
<keyword evidence="4 6" id="KW-0408">Iron</keyword>
<dbReference type="PROSITE" id="PS51379">
    <property type="entry name" value="4FE4S_FER_2"/>
    <property type="match status" value="1"/>
</dbReference>
<dbReference type="RefSeq" id="WP_006715185.1">
    <property type="nucleotide sequence ID" value="NZ_CP007032.1"/>
</dbReference>
<organism evidence="8 9">
    <name type="scientific">Desulfitobacterium metallireducens DSM 15288</name>
    <dbReference type="NCBI Taxonomy" id="871968"/>
    <lineage>
        <taxon>Bacteria</taxon>
        <taxon>Bacillati</taxon>
        <taxon>Bacillota</taxon>
        <taxon>Clostridia</taxon>
        <taxon>Eubacteriales</taxon>
        <taxon>Desulfitobacteriaceae</taxon>
        <taxon>Desulfitobacterium</taxon>
    </lineage>
</organism>
<dbReference type="eggNOG" id="COG1141">
    <property type="taxonomic scope" value="Bacteria"/>
</dbReference>
<dbReference type="PRINTS" id="PR00352">
    <property type="entry name" value="3FE4SFRDOXIN"/>
</dbReference>
<dbReference type="InterPro" id="IPR051269">
    <property type="entry name" value="Fe-S_cluster_ET"/>
</dbReference>
<dbReference type="OrthoDB" id="9803319at2"/>
<name>W0EB88_9FIRM</name>
<dbReference type="GO" id="GO:0005506">
    <property type="term" value="F:iron ion binding"/>
    <property type="evidence" value="ECO:0007669"/>
    <property type="project" value="UniProtKB-UniRule"/>
</dbReference>
<feature type="domain" description="4Fe-4S ferredoxin-type" evidence="7">
    <location>
        <begin position="1"/>
        <end position="29"/>
    </location>
</feature>
<evidence type="ECO:0000256" key="2">
    <source>
        <dbReference type="ARBA" id="ARBA00022723"/>
    </source>
</evidence>
<dbReference type="Proteomes" id="UP000010847">
    <property type="component" value="Chromosome"/>
</dbReference>
<dbReference type="GO" id="GO:0051536">
    <property type="term" value="F:iron-sulfur cluster binding"/>
    <property type="evidence" value="ECO:0007669"/>
    <property type="project" value="UniProtKB-KW"/>
</dbReference>
<protein>
    <recommendedName>
        <fullName evidence="6">Ferredoxin</fullName>
    </recommendedName>
</protein>
<dbReference type="PANTHER" id="PTHR36923:SF3">
    <property type="entry name" value="FERREDOXIN"/>
    <property type="match status" value="1"/>
</dbReference>
<dbReference type="InterPro" id="IPR001080">
    <property type="entry name" value="3Fe4S_ferredoxin"/>
</dbReference>
<dbReference type="InterPro" id="IPR017900">
    <property type="entry name" value="4Fe4S_Fe_S_CS"/>
</dbReference>
<evidence type="ECO:0000256" key="3">
    <source>
        <dbReference type="ARBA" id="ARBA00022982"/>
    </source>
</evidence>
<proteinExistence type="predicted"/>
<keyword evidence="9" id="KW-1185">Reference proteome</keyword>
<evidence type="ECO:0000256" key="5">
    <source>
        <dbReference type="ARBA" id="ARBA00023014"/>
    </source>
</evidence>
<gene>
    <name evidence="8" type="ORF">DESME_04005</name>
</gene>
<dbReference type="Pfam" id="PF13370">
    <property type="entry name" value="Fer4_13"/>
    <property type="match status" value="1"/>
</dbReference>
<reference evidence="8 9" key="1">
    <citation type="submission" date="2013-12" db="EMBL/GenBank/DDBJ databases">
        <authorList>
            <consortium name="DOE Joint Genome Institute"/>
            <person name="Smidt H."/>
            <person name="Huntemann M."/>
            <person name="Han J."/>
            <person name="Chen A."/>
            <person name="Kyrpides N."/>
            <person name="Mavromatis K."/>
            <person name="Markowitz V."/>
            <person name="Palaniappan K."/>
            <person name="Ivanova N."/>
            <person name="Schaumberg A."/>
            <person name="Pati A."/>
            <person name="Liolios K."/>
            <person name="Nordberg H.P."/>
            <person name="Cantor M.N."/>
            <person name="Hua S.X."/>
            <person name="Woyke T."/>
        </authorList>
    </citation>
    <scope>NUCLEOTIDE SEQUENCE [LARGE SCALE GENOMIC DNA]</scope>
    <source>
        <strain evidence="9">DSM 15288</strain>
    </source>
</reference>
<keyword evidence="2 6" id="KW-0479">Metal-binding</keyword>
<evidence type="ECO:0000256" key="4">
    <source>
        <dbReference type="ARBA" id="ARBA00023004"/>
    </source>
</evidence>
<evidence type="ECO:0000259" key="7">
    <source>
        <dbReference type="PROSITE" id="PS51379"/>
    </source>
</evidence>
<dbReference type="KEGG" id="dmt:DESME_04005"/>
<dbReference type="Gene3D" id="3.30.70.20">
    <property type="match status" value="1"/>
</dbReference>